<keyword evidence="3" id="KW-1185">Reference proteome</keyword>
<evidence type="ECO:0000313" key="2">
    <source>
        <dbReference type="EMBL" id="UFD97966.1"/>
    </source>
</evidence>
<dbReference type="KEGG" id="vg:77947794"/>
<feature type="region of interest" description="Disordered" evidence="1">
    <location>
        <begin position="51"/>
        <end position="101"/>
    </location>
</feature>
<reference evidence="2" key="1">
    <citation type="submission" date="2021-10" db="EMBL/GenBank/DDBJ databases">
        <title>Bacteriophage attack leads to shedding of the bacterial cell wall.</title>
        <authorList>
            <person name="Ongenae V."/>
            <person name="Claessen D."/>
            <person name="Briegel A."/>
        </authorList>
    </citation>
    <scope>NUCLEOTIDE SEQUENCE</scope>
</reference>
<proteinExistence type="predicted"/>
<dbReference type="RefSeq" id="YP_010671541.1">
    <property type="nucleotide sequence ID" value="NC_070968.1"/>
</dbReference>
<dbReference type="EMBL" id="OK412919">
    <property type="protein sequence ID" value="UFD97966.1"/>
    <property type="molecule type" value="Genomic_DNA"/>
</dbReference>
<evidence type="ECO:0000256" key="1">
    <source>
        <dbReference type="SAM" id="MobiDB-lite"/>
    </source>
</evidence>
<accession>A0AAE8YF99</accession>
<dbReference type="Proteomes" id="UP000827624">
    <property type="component" value="Segment"/>
</dbReference>
<sequence length="101" mass="11257">MKIQVTACDIDRKVPAQTYTIQAQDGRSVTRDLCQMHAEPFEALLVELGEDEPEVEAEQEVRPEPKKRAPVTKTAAKKATSPRRRPKVTSLAEIEASKQKG</sequence>
<dbReference type="GeneID" id="77947794"/>
<evidence type="ECO:0000313" key="3">
    <source>
        <dbReference type="Proteomes" id="UP000827624"/>
    </source>
</evidence>
<organism evidence="2 3">
    <name type="scientific">Streptomyces phage Pablito</name>
    <dbReference type="NCBI Taxonomy" id="2894593"/>
    <lineage>
        <taxon>Viruses</taxon>
        <taxon>Duplodnaviria</taxon>
        <taxon>Heunggongvirae</taxon>
        <taxon>Uroviricota</taxon>
        <taxon>Caudoviricetes</taxon>
        <taxon>Arquatrovirinae</taxon>
        <taxon>Janusvirus</taxon>
        <taxon>Janusvirus pablito</taxon>
    </lineage>
</organism>
<protein>
    <submittedName>
        <fullName evidence="2">Uncharacterized protein</fullName>
    </submittedName>
</protein>
<name>A0AAE8YF99_9CAUD</name>